<evidence type="ECO:0000313" key="1">
    <source>
        <dbReference type="EMBL" id="KAK8522825.1"/>
    </source>
</evidence>
<keyword evidence="2" id="KW-1185">Reference proteome</keyword>
<dbReference type="Proteomes" id="UP001472677">
    <property type="component" value="Unassembled WGS sequence"/>
</dbReference>
<comment type="caution">
    <text evidence="1">The sequence shown here is derived from an EMBL/GenBank/DDBJ whole genome shotgun (WGS) entry which is preliminary data.</text>
</comment>
<sequence length="106" mass="11506">MSPMGVSHAVSAAVSDAGRTANFDIQVQTSDLLSTSTRGGKVYRKSCKMCRVLKFFLFNLIKAFHHRLLDTPIPLVAHPVSVQSRVAVSQALNFAAPTSLLHSLKI</sequence>
<gene>
    <name evidence="1" type="ORF">V6N12_056520</name>
</gene>
<organism evidence="1 2">
    <name type="scientific">Hibiscus sabdariffa</name>
    <name type="common">roselle</name>
    <dbReference type="NCBI Taxonomy" id="183260"/>
    <lineage>
        <taxon>Eukaryota</taxon>
        <taxon>Viridiplantae</taxon>
        <taxon>Streptophyta</taxon>
        <taxon>Embryophyta</taxon>
        <taxon>Tracheophyta</taxon>
        <taxon>Spermatophyta</taxon>
        <taxon>Magnoliopsida</taxon>
        <taxon>eudicotyledons</taxon>
        <taxon>Gunneridae</taxon>
        <taxon>Pentapetalae</taxon>
        <taxon>rosids</taxon>
        <taxon>malvids</taxon>
        <taxon>Malvales</taxon>
        <taxon>Malvaceae</taxon>
        <taxon>Malvoideae</taxon>
        <taxon>Hibiscus</taxon>
    </lineage>
</organism>
<name>A0ABR2CUJ4_9ROSI</name>
<accession>A0ABR2CUJ4</accession>
<reference evidence="1 2" key="1">
    <citation type="journal article" date="2024" name="G3 (Bethesda)">
        <title>Genome assembly of Hibiscus sabdariffa L. provides insights into metabolisms of medicinal natural products.</title>
        <authorList>
            <person name="Kim T."/>
        </authorList>
    </citation>
    <scope>NUCLEOTIDE SEQUENCE [LARGE SCALE GENOMIC DNA]</scope>
    <source>
        <strain evidence="1">TK-2024</strain>
        <tissue evidence="1">Old leaves</tissue>
    </source>
</reference>
<proteinExistence type="predicted"/>
<protein>
    <submittedName>
        <fullName evidence="1">Uncharacterized protein</fullName>
    </submittedName>
</protein>
<dbReference type="EMBL" id="JBBPBM010000045">
    <property type="protein sequence ID" value="KAK8522825.1"/>
    <property type="molecule type" value="Genomic_DNA"/>
</dbReference>
<evidence type="ECO:0000313" key="2">
    <source>
        <dbReference type="Proteomes" id="UP001472677"/>
    </source>
</evidence>